<dbReference type="PANTHER" id="PTHR48083:SF19">
    <property type="entry name" value="FLAVIN-DEPENDENT MONOOXYGENASE, OXYGENASE SUBUNIT HSAA"/>
    <property type="match status" value="1"/>
</dbReference>
<dbReference type="RefSeq" id="WP_388115104.1">
    <property type="nucleotide sequence ID" value="NZ_JBIAHM010000027.1"/>
</dbReference>
<dbReference type="Pfam" id="PF08028">
    <property type="entry name" value="Acyl-CoA_dh_2"/>
    <property type="match status" value="1"/>
</dbReference>
<dbReference type="EMBL" id="JBIAHM010000027">
    <property type="protein sequence ID" value="MFE9606444.1"/>
    <property type="molecule type" value="Genomic_DNA"/>
</dbReference>
<keyword evidence="1" id="KW-0560">Oxidoreductase</keyword>
<comment type="similarity">
    <text evidence="2">Belongs to the HpaH/HsaA monooxygenase family.</text>
</comment>
<dbReference type="PIRSF" id="PIRSF016578">
    <property type="entry name" value="HsaA"/>
    <property type="match status" value="1"/>
</dbReference>
<gene>
    <name evidence="5" type="ORF">ACFYNQ_48885</name>
</gene>
<evidence type="ECO:0000259" key="3">
    <source>
        <dbReference type="Pfam" id="PF02771"/>
    </source>
</evidence>
<evidence type="ECO:0000259" key="4">
    <source>
        <dbReference type="Pfam" id="PF08028"/>
    </source>
</evidence>
<proteinExistence type="inferred from homology"/>
<keyword evidence="6" id="KW-1185">Reference proteome</keyword>
<dbReference type="InterPro" id="IPR037069">
    <property type="entry name" value="AcylCoA_DH/ox_N_sf"/>
</dbReference>
<dbReference type="Gene3D" id="2.40.110.10">
    <property type="entry name" value="Butyryl-CoA Dehydrogenase, subunit A, domain 2"/>
    <property type="match status" value="1"/>
</dbReference>
<organism evidence="5 6">
    <name type="scientific">Streptomyces hokutonensis</name>
    <dbReference type="NCBI Taxonomy" id="1306990"/>
    <lineage>
        <taxon>Bacteria</taxon>
        <taxon>Bacillati</taxon>
        <taxon>Actinomycetota</taxon>
        <taxon>Actinomycetes</taxon>
        <taxon>Kitasatosporales</taxon>
        <taxon>Streptomycetaceae</taxon>
        <taxon>Streptomyces</taxon>
    </lineage>
</organism>
<dbReference type="InterPro" id="IPR046373">
    <property type="entry name" value="Acyl-CoA_Oxase/DH_mid-dom_sf"/>
</dbReference>
<evidence type="ECO:0000313" key="5">
    <source>
        <dbReference type="EMBL" id="MFE9606444.1"/>
    </source>
</evidence>
<dbReference type="Proteomes" id="UP001601303">
    <property type="component" value="Unassembled WGS sequence"/>
</dbReference>
<dbReference type="InterPro" id="IPR036250">
    <property type="entry name" value="AcylCo_DH-like_C"/>
</dbReference>
<dbReference type="InterPro" id="IPR050741">
    <property type="entry name" value="Acyl-CoA_dehydrogenase"/>
</dbReference>
<dbReference type="SUPFAM" id="SSF47203">
    <property type="entry name" value="Acyl-CoA dehydrogenase C-terminal domain-like"/>
    <property type="match status" value="1"/>
</dbReference>
<dbReference type="InterPro" id="IPR013786">
    <property type="entry name" value="AcylCoA_DH/ox_N"/>
</dbReference>
<dbReference type="Pfam" id="PF02771">
    <property type="entry name" value="Acyl-CoA_dh_N"/>
    <property type="match status" value="1"/>
</dbReference>
<dbReference type="SUPFAM" id="SSF56645">
    <property type="entry name" value="Acyl-CoA dehydrogenase NM domain-like"/>
    <property type="match status" value="1"/>
</dbReference>
<dbReference type="InterPro" id="IPR009100">
    <property type="entry name" value="AcylCoA_DH/oxidase_NM_dom_sf"/>
</dbReference>
<name>A0ABW6MJZ0_9ACTN</name>
<dbReference type="PANTHER" id="PTHR48083">
    <property type="entry name" value="MEDIUM-CHAIN SPECIFIC ACYL-COA DEHYDROGENASE, MITOCHONDRIAL-RELATED"/>
    <property type="match status" value="1"/>
</dbReference>
<dbReference type="Gene3D" id="1.10.540.10">
    <property type="entry name" value="Acyl-CoA dehydrogenase/oxidase, N-terminal domain"/>
    <property type="match status" value="1"/>
</dbReference>
<feature type="domain" description="Acyl-CoA dehydrogenase C-terminal" evidence="4">
    <location>
        <begin position="249"/>
        <end position="377"/>
    </location>
</feature>
<comment type="caution">
    <text evidence="5">The sequence shown here is derived from an EMBL/GenBank/DDBJ whole genome shotgun (WGS) entry which is preliminary data.</text>
</comment>
<protein>
    <submittedName>
        <fullName evidence="5">Acyl-CoA dehydrogenase family protein</fullName>
    </submittedName>
</protein>
<dbReference type="InterPro" id="IPR013107">
    <property type="entry name" value="Acyl-CoA_DH_C"/>
</dbReference>
<dbReference type="Gene3D" id="1.20.140.10">
    <property type="entry name" value="Butyryl-CoA Dehydrogenase, subunit A, domain 3"/>
    <property type="match status" value="1"/>
</dbReference>
<evidence type="ECO:0000313" key="6">
    <source>
        <dbReference type="Proteomes" id="UP001601303"/>
    </source>
</evidence>
<accession>A0ABW6MJZ0</accession>
<reference evidence="5 6" key="1">
    <citation type="submission" date="2024-10" db="EMBL/GenBank/DDBJ databases">
        <title>The Natural Products Discovery Center: Release of the First 8490 Sequenced Strains for Exploring Actinobacteria Biosynthetic Diversity.</title>
        <authorList>
            <person name="Kalkreuter E."/>
            <person name="Kautsar S.A."/>
            <person name="Yang D."/>
            <person name="Bader C.D."/>
            <person name="Teijaro C.N."/>
            <person name="Fluegel L."/>
            <person name="Davis C.M."/>
            <person name="Simpson J.R."/>
            <person name="Lauterbach L."/>
            <person name="Steele A.D."/>
            <person name="Gui C."/>
            <person name="Meng S."/>
            <person name="Li G."/>
            <person name="Viehrig K."/>
            <person name="Ye F."/>
            <person name="Su P."/>
            <person name="Kiefer A.F."/>
            <person name="Nichols A."/>
            <person name="Cepeda A.J."/>
            <person name="Yan W."/>
            <person name="Fan B."/>
            <person name="Jiang Y."/>
            <person name="Adhikari A."/>
            <person name="Zheng C.-J."/>
            <person name="Schuster L."/>
            <person name="Cowan T.M."/>
            <person name="Smanski M.J."/>
            <person name="Chevrette M.G."/>
            <person name="De Carvalho L.P.S."/>
            <person name="Shen B."/>
        </authorList>
    </citation>
    <scope>NUCLEOTIDE SEQUENCE [LARGE SCALE GENOMIC DNA]</scope>
    <source>
        <strain evidence="5 6">NPDC006488</strain>
    </source>
</reference>
<evidence type="ECO:0000256" key="1">
    <source>
        <dbReference type="ARBA" id="ARBA00023002"/>
    </source>
</evidence>
<sequence>MTDPNSRDLLPQGTTTEAQLVRVARALAPVVAAHAERTERERTLAEPSAEALREAGLFTIGTPRRYGGHGAGVRAAADVCAELATGCASSSWLVGIVYGAALFASQLPDEVRTAIWKSDPDAVLCGAANPSGSVTAVPDGLELDGRWPWISGIDHASWVLLGIVREDRGGPERGLALVPASALTVADTWHMAGMRGTGSRTAVASRLFVPDEQFVSFAEIAEGIGIRRHPGEARVIFPLSINLPLVGTGVGIARGALERVVRDLAGGKRSVSPLHALTAEAAPHQLNVAQAATLIDTATLHLRRAADEIDEAARAGRRPDLETRARLRMDGSHAMRCAREAVSLLLDTAGASSFSDDSPLQRAWRDIGTASRHAALSVETSRELYGRVLLGRSLPHTDVI</sequence>
<feature type="domain" description="Acyl-CoA dehydrogenase/oxidase N-terminal" evidence="3">
    <location>
        <begin position="23"/>
        <end position="96"/>
    </location>
</feature>
<evidence type="ECO:0000256" key="2">
    <source>
        <dbReference type="ARBA" id="ARBA00049661"/>
    </source>
</evidence>